<evidence type="ECO:0000256" key="4">
    <source>
        <dbReference type="ARBA" id="ARBA00023136"/>
    </source>
</evidence>
<accession>A0A1M4SQD2</accession>
<gene>
    <name evidence="8" type="ORF">SAMN05444349_101215</name>
</gene>
<evidence type="ECO:0000256" key="2">
    <source>
        <dbReference type="ARBA" id="ARBA00007248"/>
    </source>
</evidence>
<protein>
    <submittedName>
        <fullName evidence="8">Fimbrillin-A associated anchor protein Mfa1 and Mfa2</fullName>
    </submittedName>
</protein>
<evidence type="ECO:0000313" key="9">
    <source>
        <dbReference type="Proteomes" id="UP000184436"/>
    </source>
</evidence>
<dbReference type="GO" id="GO:0009279">
    <property type="term" value="C:cell outer membrane"/>
    <property type="evidence" value="ECO:0007669"/>
    <property type="project" value="UniProtKB-SubCell"/>
</dbReference>
<comment type="similarity">
    <text evidence="2">Belongs to the bacteroidetes fimbrillin superfamily. FimB/Mfa2 family.</text>
</comment>
<keyword evidence="3" id="KW-0732">Signal</keyword>
<evidence type="ECO:0000313" key="8">
    <source>
        <dbReference type="EMBL" id="SHE34389.1"/>
    </source>
</evidence>
<sequence length="390" mass="41313">MITLFNTVIVKTQIIKRRYGWFLIAALVMASCQQEESIDELISGGSSNADGVTLSFSVAGELSPRTNLPGSDNMQHVTSVRLYIFNGTNDNAPCIASEDIGWSAYFGNNPPTVTATMKYHVKYGGFVKGNPYTFLAVGLDDKSGSTYGFPNAIQVGSTVLSGAIATLAGTEASTWTSMRQSELFAGSTVLTPGTTPIQGNVDLWRRVAGVMGWFTNIPTQIGGTRVTAIRITLYTQQNKSVPLLQRSQTPVFADYINSPLTITGGNVLVNIAVPTGVLPVTVLSQGSYVLPVPSPTPGGANYTLKVELTDASGNALRSIRVTLSDSDDSNSSGEGGTGIIDPDGASHFPIVANRFYGVGSKLLPINLGGTVLRSTISADNKSAWEDLREK</sequence>
<evidence type="ECO:0000256" key="6">
    <source>
        <dbReference type="ARBA" id="ARBA00023237"/>
    </source>
</evidence>
<dbReference type="OrthoDB" id="1029975at2"/>
<proteinExistence type="inferred from homology"/>
<evidence type="ECO:0000256" key="7">
    <source>
        <dbReference type="ARBA" id="ARBA00023288"/>
    </source>
</evidence>
<keyword evidence="7" id="KW-0449">Lipoprotein</keyword>
<organism evidence="8 9">
    <name type="scientific">Bacteroides faecichinchillae</name>
    <dbReference type="NCBI Taxonomy" id="871325"/>
    <lineage>
        <taxon>Bacteria</taxon>
        <taxon>Pseudomonadati</taxon>
        <taxon>Bacteroidota</taxon>
        <taxon>Bacteroidia</taxon>
        <taxon>Bacteroidales</taxon>
        <taxon>Bacteroidaceae</taxon>
        <taxon>Bacteroides</taxon>
    </lineage>
</organism>
<dbReference type="AlphaFoldDB" id="A0A1M4SQD2"/>
<dbReference type="Pfam" id="PF08842">
    <property type="entry name" value="Mfa2"/>
    <property type="match status" value="1"/>
</dbReference>
<keyword evidence="5" id="KW-0564">Palmitate</keyword>
<dbReference type="STRING" id="871325.SAMN05444349_101215"/>
<name>A0A1M4SQD2_9BACE</name>
<evidence type="ECO:0000256" key="5">
    <source>
        <dbReference type="ARBA" id="ARBA00023139"/>
    </source>
</evidence>
<comment type="subcellular location">
    <subcellularLocation>
        <location evidence="1">Cell outer membrane</location>
    </subcellularLocation>
</comment>
<keyword evidence="4" id="KW-0472">Membrane</keyword>
<dbReference type="InterPro" id="IPR014941">
    <property type="entry name" value="FimB/Mfa2/Mfa3"/>
</dbReference>
<keyword evidence="9" id="KW-1185">Reference proteome</keyword>
<evidence type="ECO:0000256" key="3">
    <source>
        <dbReference type="ARBA" id="ARBA00022729"/>
    </source>
</evidence>
<dbReference type="RefSeq" id="WP_051572661.1">
    <property type="nucleotide sequence ID" value="NZ_FQVD01000001.1"/>
</dbReference>
<dbReference type="Proteomes" id="UP000184436">
    <property type="component" value="Unassembled WGS sequence"/>
</dbReference>
<dbReference type="EMBL" id="FQVD01000001">
    <property type="protein sequence ID" value="SHE34389.1"/>
    <property type="molecule type" value="Genomic_DNA"/>
</dbReference>
<evidence type="ECO:0000256" key="1">
    <source>
        <dbReference type="ARBA" id="ARBA00004442"/>
    </source>
</evidence>
<reference evidence="8 9" key="1">
    <citation type="submission" date="2016-11" db="EMBL/GenBank/DDBJ databases">
        <authorList>
            <person name="Jaros S."/>
            <person name="Januszkiewicz K."/>
            <person name="Wedrychowicz H."/>
        </authorList>
    </citation>
    <scope>NUCLEOTIDE SEQUENCE [LARGE SCALE GENOMIC DNA]</scope>
    <source>
        <strain evidence="8 9">DSM 26883</strain>
    </source>
</reference>
<keyword evidence="6" id="KW-0998">Cell outer membrane</keyword>